<feature type="compositionally biased region" description="Basic residues" evidence="1">
    <location>
        <begin position="80"/>
        <end position="90"/>
    </location>
</feature>
<dbReference type="AlphaFoldDB" id="D7G345"/>
<feature type="region of interest" description="Disordered" evidence="1">
    <location>
        <begin position="73"/>
        <end position="95"/>
    </location>
</feature>
<proteinExistence type="predicted"/>
<reference evidence="2 3" key="1">
    <citation type="journal article" date="2010" name="Nature">
        <title>The Ectocarpus genome and the independent evolution of multicellularity in brown algae.</title>
        <authorList>
            <person name="Cock J.M."/>
            <person name="Sterck L."/>
            <person name="Rouze P."/>
            <person name="Scornet D."/>
            <person name="Allen A.E."/>
            <person name="Amoutzias G."/>
            <person name="Anthouard V."/>
            <person name="Artiguenave F."/>
            <person name="Aury J.M."/>
            <person name="Badger J.H."/>
            <person name="Beszteri B."/>
            <person name="Billiau K."/>
            <person name="Bonnet E."/>
            <person name="Bothwell J.H."/>
            <person name="Bowler C."/>
            <person name="Boyen C."/>
            <person name="Brownlee C."/>
            <person name="Carrano C.J."/>
            <person name="Charrier B."/>
            <person name="Cho G.Y."/>
            <person name="Coelho S.M."/>
            <person name="Collen J."/>
            <person name="Corre E."/>
            <person name="Da Silva C."/>
            <person name="Delage L."/>
            <person name="Delaroque N."/>
            <person name="Dittami S.M."/>
            <person name="Doulbeau S."/>
            <person name="Elias M."/>
            <person name="Farnham G."/>
            <person name="Gachon C.M."/>
            <person name="Gschloessl B."/>
            <person name="Heesch S."/>
            <person name="Jabbari K."/>
            <person name="Jubin C."/>
            <person name="Kawai H."/>
            <person name="Kimura K."/>
            <person name="Kloareg B."/>
            <person name="Kupper F.C."/>
            <person name="Lang D."/>
            <person name="Le Bail A."/>
            <person name="Leblanc C."/>
            <person name="Lerouge P."/>
            <person name="Lohr M."/>
            <person name="Lopez P.J."/>
            <person name="Martens C."/>
            <person name="Maumus F."/>
            <person name="Michel G."/>
            <person name="Miranda-Saavedra D."/>
            <person name="Morales J."/>
            <person name="Moreau H."/>
            <person name="Motomura T."/>
            <person name="Nagasato C."/>
            <person name="Napoli C.A."/>
            <person name="Nelson D.R."/>
            <person name="Nyvall-Collen P."/>
            <person name="Peters A.F."/>
            <person name="Pommier C."/>
            <person name="Potin P."/>
            <person name="Poulain J."/>
            <person name="Quesneville H."/>
            <person name="Read B."/>
            <person name="Rensing S.A."/>
            <person name="Ritter A."/>
            <person name="Rousvoal S."/>
            <person name="Samanta M."/>
            <person name="Samson G."/>
            <person name="Schroeder D.C."/>
            <person name="Segurens B."/>
            <person name="Strittmatter M."/>
            <person name="Tonon T."/>
            <person name="Tregear J.W."/>
            <person name="Valentin K."/>
            <person name="von Dassow P."/>
            <person name="Yamagishi T."/>
            <person name="Van de Peer Y."/>
            <person name="Wincker P."/>
        </authorList>
    </citation>
    <scope>NUCLEOTIDE SEQUENCE [LARGE SCALE GENOMIC DNA]</scope>
    <source>
        <strain evidence="3">Ec32 / CCAP1310/4</strain>
    </source>
</reference>
<feature type="region of interest" description="Disordered" evidence="1">
    <location>
        <begin position="195"/>
        <end position="409"/>
    </location>
</feature>
<feature type="region of interest" description="Disordered" evidence="1">
    <location>
        <begin position="124"/>
        <end position="151"/>
    </location>
</feature>
<dbReference type="Proteomes" id="UP000002630">
    <property type="component" value="Unassembled WGS sequence"/>
</dbReference>
<accession>D7G345</accession>
<feature type="compositionally biased region" description="Basic and acidic residues" evidence="1">
    <location>
        <begin position="335"/>
        <end position="366"/>
    </location>
</feature>
<evidence type="ECO:0000313" key="3">
    <source>
        <dbReference type="Proteomes" id="UP000002630"/>
    </source>
</evidence>
<feature type="compositionally biased region" description="Low complexity" evidence="1">
    <location>
        <begin position="369"/>
        <end position="384"/>
    </location>
</feature>
<gene>
    <name evidence="2" type="ORF">Esi_0496_0011</name>
</gene>
<keyword evidence="3" id="KW-1185">Reference proteome</keyword>
<feature type="compositionally biased region" description="Basic residues" evidence="1">
    <location>
        <begin position="393"/>
        <end position="409"/>
    </location>
</feature>
<evidence type="ECO:0000256" key="1">
    <source>
        <dbReference type="SAM" id="MobiDB-lite"/>
    </source>
</evidence>
<feature type="region of interest" description="Disordered" evidence="1">
    <location>
        <begin position="163"/>
        <end position="183"/>
    </location>
</feature>
<name>D7G345_ECTSI</name>
<feature type="compositionally biased region" description="Low complexity" evidence="1">
    <location>
        <begin position="276"/>
        <end position="299"/>
    </location>
</feature>
<sequence>MINSQSTTVPPRDPRWCPSEALPLSSCRRCGWFCGRSVNGLGEGGSSWTWTPASSTYHRDTVSKKGFQRLLRPPSPIPGLKKKFRSKRSRGSSLDGEVLHALSGVDREGDFVLTPVGSDGNNYAGGLDTSAGTDALDDAGSDNSGASVEEGGVSAEAVAANLRGGGRGKGEDHSTGQPKRATKLARGLLNVARRLTKRSVGSSEAMSIGRDNSYLRAHDADFDGEGPRSFTGGWSNSPTSPEHGERKLPQDWHLPLTSTSPVTPPMASPPPQADQGRPPRSSTGSRRPSPTRSGEILMPGLPPPRMPPITRGLTDLGSPCDHRRFEGTATGVGSESRRKEDLLEKGGEGVCRAEAREQEGKPEVARGRPGLLEGSKSKSLSPKGGWEGIGERHRSRSASPKRVRSPHKE</sequence>
<evidence type="ECO:0000313" key="2">
    <source>
        <dbReference type="EMBL" id="CBJ33488.1"/>
    </source>
</evidence>
<feature type="compositionally biased region" description="Pro residues" evidence="1">
    <location>
        <begin position="262"/>
        <end position="272"/>
    </location>
</feature>
<dbReference type="InParanoid" id="D7G345"/>
<protein>
    <submittedName>
        <fullName evidence="2">Uncharacterized protein</fullName>
    </submittedName>
</protein>
<dbReference type="EMBL" id="FN649760">
    <property type="protein sequence ID" value="CBJ33488.1"/>
    <property type="molecule type" value="Genomic_DNA"/>
</dbReference>
<organism evidence="2 3">
    <name type="scientific">Ectocarpus siliculosus</name>
    <name type="common">Brown alga</name>
    <name type="synonym">Conferva siliculosa</name>
    <dbReference type="NCBI Taxonomy" id="2880"/>
    <lineage>
        <taxon>Eukaryota</taxon>
        <taxon>Sar</taxon>
        <taxon>Stramenopiles</taxon>
        <taxon>Ochrophyta</taxon>
        <taxon>PX clade</taxon>
        <taxon>Phaeophyceae</taxon>
        <taxon>Ectocarpales</taxon>
        <taxon>Ectocarpaceae</taxon>
        <taxon>Ectocarpus</taxon>
    </lineage>
</organism>